<accession>C0M8I5</accession>
<dbReference type="NCBIfam" id="TIGR03943">
    <property type="entry name" value="TIGR03943 family putative permease subunit"/>
    <property type="match status" value="1"/>
</dbReference>
<dbReference type="InterPro" id="IPR048493">
    <property type="entry name" value="DUF1980_N"/>
</dbReference>
<protein>
    <submittedName>
        <fullName evidence="4">Putative membrane protein</fullName>
    </submittedName>
</protein>
<evidence type="ECO:0000313" key="5">
    <source>
        <dbReference type="Proteomes" id="UP000001365"/>
    </source>
</evidence>
<feature type="transmembrane region" description="Helical" evidence="1">
    <location>
        <begin position="6"/>
        <end position="27"/>
    </location>
</feature>
<proteinExistence type="predicted"/>
<gene>
    <name evidence="4" type="ordered locus">SEQ_1552</name>
</gene>
<dbReference type="KEGG" id="seu:SEQ_1552"/>
<organism evidence="4 5">
    <name type="scientific">Streptococcus equi subsp. equi (strain 4047)</name>
    <dbReference type="NCBI Taxonomy" id="553482"/>
    <lineage>
        <taxon>Bacteria</taxon>
        <taxon>Bacillati</taxon>
        <taxon>Bacillota</taxon>
        <taxon>Bacilli</taxon>
        <taxon>Lactobacillales</taxon>
        <taxon>Streptococcaceae</taxon>
        <taxon>Streptococcus</taxon>
    </lineage>
</organism>
<keyword evidence="1" id="KW-1133">Transmembrane helix</keyword>
<feature type="domain" description="DUF1980" evidence="2">
    <location>
        <begin position="10"/>
        <end position="109"/>
    </location>
</feature>
<dbReference type="InterPro" id="IPR015402">
    <property type="entry name" value="DUF1980"/>
</dbReference>
<keyword evidence="1" id="KW-0812">Transmembrane</keyword>
<evidence type="ECO:0000256" key="1">
    <source>
        <dbReference type="SAM" id="Phobius"/>
    </source>
</evidence>
<keyword evidence="1" id="KW-0472">Membrane</keyword>
<dbReference type="AlphaFoldDB" id="C0M8I5"/>
<dbReference type="InterPro" id="IPR052955">
    <property type="entry name" value="UPF0703_membrane_permease"/>
</dbReference>
<dbReference type="PANTHER" id="PTHR40047:SF1">
    <property type="entry name" value="UPF0703 PROTEIN YCGQ"/>
    <property type="match status" value="1"/>
</dbReference>
<evidence type="ECO:0000259" key="2">
    <source>
        <dbReference type="Pfam" id="PF09323"/>
    </source>
</evidence>
<name>C0M8I5_STRE4</name>
<feature type="domain" description="DUF1980" evidence="3">
    <location>
        <begin position="139"/>
        <end position="277"/>
    </location>
</feature>
<dbReference type="PANTHER" id="PTHR40047">
    <property type="entry name" value="UPF0703 PROTEIN YCGQ"/>
    <property type="match status" value="1"/>
</dbReference>
<dbReference type="Pfam" id="PF09323">
    <property type="entry name" value="DUF1980"/>
    <property type="match status" value="1"/>
</dbReference>
<dbReference type="Pfam" id="PF21537">
    <property type="entry name" value="DUF1980_C"/>
    <property type="match status" value="1"/>
</dbReference>
<dbReference type="EMBL" id="FM204883">
    <property type="protein sequence ID" value="CAW94506.1"/>
    <property type="molecule type" value="Genomic_DNA"/>
</dbReference>
<dbReference type="HOGENOM" id="CLU_070027_1_0_9"/>
<dbReference type="Proteomes" id="UP000001365">
    <property type="component" value="Chromosome"/>
</dbReference>
<evidence type="ECO:0000259" key="3">
    <source>
        <dbReference type="Pfam" id="PF21537"/>
    </source>
</evidence>
<dbReference type="InterPro" id="IPR048447">
    <property type="entry name" value="DUF1980_C"/>
</dbReference>
<feature type="transmembrane region" description="Helical" evidence="1">
    <location>
        <begin position="39"/>
        <end position="61"/>
    </location>
</feature>
<feature type="transmembrane region" description="Helical" evidence="1">
    <location>
        <begin position="81"/>
        <end position="99"/>
    </location>
</feature>
<reference evidence="4 5" key="1">
    <citation type="journal article" date="2009" name="PLoS Pathog.">
        <title>Genomic evidence for the evolution of Streptococcus equi: host restriction, increased virulence, and genetic exchange with human pathogens.</title>
        <authorList>
            <person name="Holden M.T.G."/>
            <person name="Heather Z."/>
            <person name="Paillot R."/>
            <person name="Steward K.F."/>
            <person name="Webb K."/>
            <person name="Ainslie F."/>
            <person name="Jourdan T."/>
            <person name="Bason N.C."/>
            <person name="Holroyd N.E."/>
            <person name="Mungall K."/>
            <person name="Quail M.A."/>
            <person name="Sanders M."/>
            <person name="Simmonds M."/>
            <person name="Willey D."/>
            <person name="Brooks K."/>
            <person name="Aanensen D.M."/>
            <person name="Spratt B.G."/>
            <person name="Jolley K.A."/>
            <person name="Maiden M.C.J."/>
            <person name="Kehoe M."/>
            <person name="Chanter N."/>
            <person name="Bentley S.D."/>
            <person name="Robinson C."/>
            <person name="Maskell D.J."/>
            <person name="Parkhill J."/>
            <person name="Waller A.S."/>
        </authorList>
    </citation>
    <scope>NUCLEOTIDE SEQUENCE [LARGE SCALE GENOMIC DNA]</scope>
    <source>
        <strain evidence="4 5">4047</strain>
    </source>
</reference>
<evidence type="ECO:0000313" key="4">
    <source>
        <dbReference type="EMBL" id="CAW94506.1"/>
    </source>
</evidence>
<sequence length="279" mass="31618">MLTCGGAVMIRFLILAGYFELTMYLELSGKLNQYINIRYAYLAYISMVLSFILALVQLYTWTKNIKLHSHLKGKVAQLTSPLILVFPVLVGLLVPTVSLDSTTVAAKGYTFPLAAGASKTGVSDDGTTIQYLKPDTSLYFTKSAYQKEMLNELKKYQGKSAITITTDNYMEVMELIYLYPDEFVDRTIQYTGFVYNEPGHDSYQFLFRFGIIHCIADSGVYGLLTTGNQESYANNTWLTVKGQLHMEYDKTLEQQLPVLQIEEAHQAPEPDNPYVYRVF</sequence>